<dbReference type="OrthoDB" id="9790035at2"/>
<organism evidence="1 2">
    <name type="scientific">Nocardioides baekrokdamisoli</name>
    <dbReference type="NCBI Taxonomy" id="1804624"/>
    <lineage>
        <taxon>Bacteria</taxon>
        <taxon>Bacillati</taxon>
        <taxon>Actinomycetota</taxon>
        <taxon>Actinomycetes</taxon>
        <taxon>Propionibacteriales</taxon>
        <taxon>Nocardioidaceae</taxon>
        <taxon>Nocardioides</taxon>
    </lineage>
</organism>
<dbReference type="PANTHER" id="PTHR43422:SF3">
    <property type="entry name" value="THIAMINE THIAZOLE SYNTHASE"/>
    <property type="match status" value="1"/>
</dbReference>
<dbReference type="Gene3D" id="3.50.50.60">
    <property type="entry name" value="FAD/NAD(P)-binding domain"/>
    <property type="match status" value="1"/>
</dbReference>
<proteinExistence type="predicted"/>
<dbReference type="SUPFAM" id="SSF51905">
    <property type="entry name" value="FAD/NAD(P)-binding domain"/>
    <property type="match status" value="1"/>
</dbReference>
<gene>
    <name evidence="1" type="ORF">Back2_27240</name>
</gene>
<keyword evidence="2" id="KW-1185">Reference proteome</keyword>
<dbReference type="EMBL" id="AP019307">
    <property type="protein sequence ID" value="BBH18437.1"/>
    <property type="molecule type" value="Genomic_DNA"/>
</dbReference>
<dbReference type="Proteomes" id="UP000271573">
    <property type="component" value="Chromosome"/>
</dbReference>
<evidence type="ECO:0000313" key="1">
    <source>
        <dbReference type="EMBL" id="BBH18437.1"/>
    </source>
</evidence>
<reference evidence="1 2" key="1">
    <citation type="submission" date="2018-11" db="EMBL/GenBank/DDBJ databases">
        <title>Complete genome sequence of Nocardioides baekrokdamisoli strain KCTC 39748.</title>
        <authorList>
            <person name="Kang S.W."/>
            <person name="Lee K.C."/>
            <person name="Kim K.K."/>
            <person name="Kim J.S."/>
            <person name="Kim D.S."/>
            <person name="Ko S.H."/>
            <person name="Yang S.H."/>
            <person name="Shin Y.K."/>
            <person name="Lee J.S."/>
        </authorList>
    </citation>
    <scope>NUCLEOTIDE SEQUENCE [LARGE SCALE GENOMIC DNA]</scope>
    <source>
        <strain evidence="1 2">KCTC 39748</strain>
    </source>
</reference>
<dbReference type="InterPro" id="IPR036188">
    <property type="entry name" value="FAD/NAD-bd_sf"/>
</dbReference>
<evidence type="ECO:0008006" key="3">
    <source>
        <dbReference type="Google" id="ProtNLM"/>
    </source>
</evidence>
<dbReference type="RefSeq" id="WP_125569739.1">
    <property type="nucleotide sequence ID" value="NZ_AP019307.1"/>
</dbReference>
<evidence type="ECO:0000313" key="2">
    <source>
        <dbReference type="Proteomes" id="UP000271573"/>
    </source>
</evidence>
<protein>
    <recommendedName>
        <fullName evidence="3">Hydroxylase</fullName>
    </recommendedName>
</protein>
<dbReference type="AlphaFoldDB" id="A0A3G9IHD3"/>
<sequence>MKLGKRAVILGGSMAGLSAAGAVAPYVDEVIILERDELPAEAQHRRGVPQSKHPHFLLNSGRRAINALFPGYEDDLIAAGGMPLTASMDTAYLEGPGWAPRKQGALTMVYGSRLLIERVLRDRVRALPGVVFREGVTVTGIETKDGRVVGVRFAGASGEERLEADLVVDALGRGSSVSDWLVAAGGAEPPVKTLDAKVTYVSRWYDIPDPKTRSASWWWQHMVLMPSQEKDDHPDEHDYLVNFFPIEGNRSIACFGSWGLPMPKTTEEFEASADRLRTPQFKAAMTASEPTSEVHLTRSTGNKWRRYDRLPKAPLGVVFVGDSICAFNPFYGQGMSSAAISARLLRERLDAASALDERFFADFLKRQAKEFQVPWGMAMARDRGYECATGTEVAPAWVRRILAAMTWPMFNLITGAAREDAVIDEHFARVFNMDESIVAMMLNPRVLFGFARYKLRAWFRRERIPYGFDGQAEPPGTNWTPGLAS</sequence>
<accession>A0A3G9IHD3</accession>
<dbReference type="PANTHER" id="PTHR43422">
    <property type="entry name" value="THIAMINE THIAZOLE SYNTHASE"/>
    <property type="match status" value="1"/>
</dbReference>
<dbReference type="KEGG" id="nbe:Back2_27240"/>
<name>A0A3G9IHD3_9ACTN</name>